<reference evidence="1" key="2">
    <citation type="submission" date="2018-08" db="UniProtKB">
        <authorList>
            <consortium name="EnsemblPlants"/>
        </authorList>
    </citation>
    <scope>IDENTIFICATION</scope>
    <source>
        <strain evidence="1">Yugu1</strain>
    </source>
</reference>
<dbReference type="EnsemblPlants" id="KQL11201">
    <property type="protein sequence ID" value="KQL11201"/>
    <property type="gene ID" value="SETIT_007804mg"/>
</dbReference>
<protein>
    <submittedName>
        <fullName evidence="1">Uncharacterized protein</fullName>
    </submittedName>
</protein>
<evidence type="ECO:0000313" key="2">
    <source>
        <dbReference type="Proteomes" id="UP000004995"/>
    </source>
</evidence>
<dbReference type="EMBL" id="AGNK02002585">
    <property type="status" value="NOT_ANNOTATED_CDS"/>
    <property type="molecule type" value="Genomic_DNA"/>
</dbReference>
<sequence>MRLFLWNAFELMGMGRSSRYRESNWQREYMEHILTQLKEMTFLSDSFSNSVL</sequence>
<dbReference type="HOGENOM" id="CLU_3090880_0_0_1"/>
<dbReference type="Proteomes" id="UP000004995">
    <property type="component" value="Unassembled WGS sequence"/>
</dbReference>
<accession>K3Y0U3</accession>
<dbReference type="AlphaFoldDB" id="K3Y0U3"/>
<proteinExistence type="predicted"/>
<evidence type="ECO:0000313" key="1">
    <source>
        <dbReference type="EnsemblPlants" id="KQL11201"/>
    </source>
</evidence>
<dbReference type="Gramene" id="KQL11201">
    <property type="protein sequence ID" value="KQL11201"/>
    <property type="gene ID" value="SETIT_007804mg"/>
</dbReference>
<reference evidence="2" key="1">
    <citation type="journal article" date="2012" name="Nat. Biotechnol.">
        <title>Reference genome sequence of the model plant Setaria.</title>
        <authorList>
            <person name="Bennetzen J.L."/>
            <person name="Schmutz J."/>
            <person name="Wang H."/>
            <person name="Percifield R."/>
            <person name="Hawkins J."/>
            <person name="Pontaroli A.C."/>
            <person name="Estep M."/>
            <person name="Feng L."/>
            <person name="Vaughn J.N."/>
            <person name="Grimwood J."/>
            <person name="Jenkins J."/>
            <person name="Barry K."/>
            <person name="Lindquist E."/>
            <person name="Hellsten U."/>
            <person name="Deshpande S."/>
            <person name="Wang X."/>
            <person name="Wu X."/>
            <person name="Mitros T."/>
            <person name="Triplett J."/>
            <person name="Yang X."/>
            <person name="Ye C.Y."/>
            <person name="Mauro-Herrera M."/>
            <person name="Wang L."/>
            <person name="Li P."/>
            <person name="Sharma M."/>
            <person name="Sharma R."/>
            <person name="Ronald P.C."/>
            <person name="Panaud O."/>
            <person name="Kellogg E.A."/>
            <person name="Brutnell T.P."/>
            <person name="Doust A.N."/>
            <person name="Tuskan G.A."/>
            <person name="Rokhsar D."/>
            <person name="Devos K.M."/>
        </authorList>
    </citation>
    <scope>NUCLEOTIDE SEQUENCE [LARGE SCALE GENOMIC DNA]</scope>
    <source>
        <strain evidence="2">cv. Yugu1</strain>
    </source>
</reference>
<organism evidence="1 2">
    <name type="scientific">Setaria italica</name>
    <name type="common">Foxtail millet</name>
    <name type="synonym">Panicum italicum</name>
    <dbReference type="NCBI Taxonomy" id="4555"/>
    <lineage>
        <taxon>Eukaryota</taxon>
        <taxon>Viridiplantae</taxon>
        <taxon>Streptophyta</taxon>
        <taxon>Embryophyta</taxon>
        <taxon>Tracheophyta</taxon>
        <taxon>Spermatophyta</taxon>
        <taxon>Magnoliopsida</taxon>
        <taxon>Liliopsida</taxon>
        <taxon>Poales</taxon>
        <taxon>Poaceae</taxon>
        <taxon>PACMAD clade</taxon>
        <taxon>Panicoideae</taxon>
        <taxon>Panicodae</taxon>
        <taxon>Paniceae</taxon>
        <taxon>Cenchrinae</taxon>
        <taxon>Setaria</taxon>
    </lineage>
</organism>
<keyword evidence="2" id="KW-1185">Reference proteome</keyword>
<name>K3Y0U3_SETIT</name>
<dbReference type="InParanoid" id="K3Y0U3"/>